<accession>A0A6J7WRG1</accession>
<evidence type="ECO:0000313" key="1">
    <source>
        <dbReference type="EMBL" id="CAB5218694.1"/>
    </source>
</evidence>
<protein>
    <submittedName>
        <fullName evidence="1">Uncharacterized protein</fullName>
    </submittedName>
</protein>
<reference evidence="1" key="1">
    <citation type="submission" date="2020-05" db="EMBL/GenBank/DDBJ databases">
        <authorList>
            <person name="Chiriac C."/>
            <person name="Salcher M."/>
            <person name="Ghai R."/>
            <person name="Kavagutti S V."/>
        </authorList>
    </citation>
    <scope>NUCLEOTIDE SEQUENCE</scope>
</reference>
<organism evidence="1">
    <name type="scientific">uncultured Caudovirales phage</name>
    <dbReference type="NCBI Taxonomy" id="2100421"/>
    <lineage>
        <taxon>Viruses</taxon>
        <taxon>Duplodnaviria</taxon>
        <taxon>Heunggongvirae</taxon>
        <taxon>Uroviricota</taxon>
        <taxon>Caudoviricetes</taxon>
        <taxon>Peduoviridae</taxon>
        <taxon>Maltschvirus</taxon>
        <taxon>Maltschvirus maltsch</taxon>
    </lineage>
</organism>
<proteinExistence type="predicted"/>
<sequence>MTQNKIIELARQAGWDEHHAKFDLRIEKFAKLIVEECATIITDIPSSPQGSWSDGYYEGCTDSAKQIKKHFGIEL</sequence>
<gene>
    <name evidence="1" type="ORF">UFOVP218_61</name>
</gene>
<dbReference type="EMBL" id="LR798261">
    <property type="protein sequence ID" value="CAB5218694.1"/>
    <property type="molecule type" value="Genomic_DNA"/>
</dbReference>
<name>A0A6J7WRG1_9CAUD</name>